<evidence type="ECO:0000256" key="2">
    <source>
        <dbReference type="ARBA" id="ARBA00023125"/>
    </source>
</evidence>
<evidence type="ECO:0000259" key="5">
    <source>
        <dbReference type="PROSITE" id="PS50977"/>
    </source>
</evidence>
<dbReference type="EMBL" id="SGWQ01000004">
    <property type="protein sequence ID" value="RZS38947.1"/>
    <property type="molecule type" value="Genomic_DNA"/>
</dbReference>
<dbReference type="Pfam" id="PF00440">
    <property type="entry name" value="TetR_N"/>
    <property type="match status" value="1"/>
</dbReference>
<feature type="DNA-binding region" description="H-T-H motif" evidence="4">
    <location>
        <begin position="51"/>
        <end position="70"/>
    </location>
</feature>
<evidence type="ECO:0000256" key="3">
    <source>
        <dbReference type="ARBA" id="ARBA00023163"/>
    </source>
</evidence>
<dbReference type="PROSITE" id="PS50977">
    <property type="entry name" value="HTH_TETR_2"/>
    <property type="match status" value="1"/>
</dbReference>
<dbReference type="Gene3D" id="1.10.10.60">
    <property type="entry name" value="Homeodomain-like"/>
    <property type="match status" value="1"/>
</dbReference>
<dbReference type="Proteomes" id="UP000294257">
    <property type="component" value="Unassembled WGS sequence"/>
</dbReference>
<name>A0A4Q7KR69_9PSEU</name>
<keyword evidence="3" id="KW-0804">Transcription</keyword>
<reference evidence="6 7" key="1">
    <citation type="submission" date="2019-02" db="EMBL/GenBank/DDBJ databases">
        <title>Genomic Encyclopedia of Type Strains, Phase IV (KMG-IV): sequencing the most valuable type-strain genomes for metagenomic binning, comparative biology and taxonomic classification.</title>
        <authorList>
            <person name="Goeker M."/>
        </authorList>
    </citation>
    <scope>NUCLEOTIDE SEQUENCE [LARGE SCALE GENOMIC DNA]</scope>
    <source>
        <strain evidence="6 7">DSM 101727</strain>
    </source>
</reference>
<evidence type="ECO:0000256" key="1">
    <source>
        <dbReference type="ARBA" id="ARBA00023015"/>
    </source>
</evidence>
<dbReference type="InterPro" id="IPR050109">
    <property type="entry name" value="HTH-type_TetR-like_transc_reg"/>
</dbReference>
<comment type="caution">
    <text evidence="6">The sequence shown here is derived from an EMBL/GenBank/DDBJ whole genome shotgun (WGS) entry which is preliminary data.</text>
</comment>
<dbReference type="InterPro" id="IPR004111">
    <property type="entry name" value="Repressor_TetR_C"/>
</dbReference>
<gene>
    <name evidence="6" type="ORF">EV193_104158</name>
</gene>
<protein>
    <submittedName>
        <fullName evidence="6">TetR family transcriptional regulator</fullName>
    </submittedName>
</protein>
<dbReference type="GO" id="GO:0045892">
    <property type="term" value="P:negative regulation of DNA-templated transcription"/>
    <property type="evidence" value="ECO:0007669"/>
    <property type="project" value="InterPro"/>
</dbReference>
<dbReference type="InterPro" id="IPR001647">
    <property type="entry name" value="HTH_TetR"/>
</dbReference>
<dbReference type="GO" id="GO:0000976">
    <property type="term" value="F:transcription cis-regulatory region binding"/>
    <property type="evidence" value="ECO:0007669"/>
    <property type="project" value="TreeGrafter"/>
</dbReference>
<dbReference type="SUPFAM" id="SSF48498">
    <property type="entry name" value="Tetracyclin repressor-like, C-terminal domain"/>
    <property type="match status" value="1"/>
</dbReference>
<sequence>MVDRRDLPPGIGLAWGDSPLSRRGPKPAYSVEQIVTTAMAVIDTYGYAALSMPKVAKRLRITPAGLYRYVASKDELLVLLSDAGWGEPPADLYRPGDWRATVTAVTHAIIDRLCARPWLLDIPIPGAPVTPNLLRWTEVQVTAFLGAGLDGTEALRCVVLLDGYARSIARLARDIDHSKAAPVQSAAMTAFLEPLLKERGYPVLAAMLTEGQYRDPERMASAILDDDLDFGLERILDGIEKLVQTRASG</sequence>
<dbReference type="PANTHER" id="PTHR30055">
    <property type="entry name" value="HTH-TYPE TRANSCRIPTIONAL REGULATOR RUTR"/>
    <property type="match status" value="1"/>
</dbReference>
<keyword evidence="2 4" id="KW-0238">DNA-binding</keyword>
<dbReference type="RefSeq" id="WP_130344552.1">
    <property type="nucleotide sequence ID" value="NZ_SGWQ01000004.1"/>
</dbReference>
<dbReference type="PROSITE" id="PS01081">
    <property type="entry name" value="HTH_TETR_1"/>
    <property type="match status" value="1"/>
</dbReference>
<feature type="domain" description="HTH tetR-type" evidence="5">
    <location>
        <begin position="28"/>
        <end position="88"/>
    </location>
</feature>
<dbReference type="InterPro" id="IPR009057">
    <property type="entry name" value="Homeodomain-like_sf"/>
</dbReference>
<dbReference type="SUPFAM" id="SSF46689">
    <property type="entry name" value="Homeodomain-like"/>
    <property type="match status" value="1"/>
</dbReference>
<dbReference type="InterPro" id="IPR036271">
    <property type="entry name" value="Tet_transcr_reg_TetR-rel_C_sf"/>
</dbReference>
<evidence type="ECO:0000256" key="4">
    <source>
        <dbReference type="PROSITE-ProRule" id="PRU00335"/>
    </source>
</evidence>
<dbReference type="Gene3D" id="1.10.357.10">
    <property type="entry name" value="Tetracycline Repressor, domain 2"/>
    <property type="match status" value="1"/>
</dbReference>
<dbReference type="GO" id="GO:0003700">
    <property type="term" value="F:DNA-binding transcription factor activity"/>
    <property type="evidence" value="ECO:0007669"/>
    <property type="project" value="TreeGrafter"/>
</dbReference>
<dbReference type="AlphaFoldDB" id="A0A4Q7KR69"/>
<evidence type="ECO:0000313" key="6">
    <source>
        <dbReference type="EMBL" id="RZS38947.1"/>
    </source>
</evidence>
<keyword evidence="1" id="KW-0805">Transcription regulation</keyword>
<dbReference type="InterPro" id="IPR023772">
    <property type="entry name" value="DNA-bd_HTH_TetR-type_CS"/>
</dbReference>
<dbReference type="Pfam" id="PF02909">
    <property type="entry name" value="TetR_C_1"/>
    <property type="match status" value="1"/>
</dbReference>
<dbReference type="PANTHER" id="PTHR30055:SF151">
    <property type="entry name" value="TRANSCRIPTIONAL REGULATORY PROTEIN"/>
    <property type="match status" value="1"/>
</dbReference>
<keyword evidence="7" id="KW-1185">Reference proteome</keyword>
<proteinExistence type="predicted"/>
<dbReference type="OrthoDB" id="2570341at2"/>
<evidence type="ECO:0000313" key="7">
    <source>
        <dbReference type="Proteomes" id="UP000294257"/>
    </source>
</evidence>
<accession>A0A4Q7KR69</accession>
<organism evidence="6 7">
    <name type="scientific">Herbihabitans rhizosphaerae</name>
    <dbReference type="NCBI Taxonomy" id="1872711"/>
    <lineage>
        <taxon>Bacteria</taxon>
        <taxon>Bacillati</taxon>
        <taxon>Actinomycetota</taxon>
        <taxon>Actinomycetes</taxon>
        <taxon>Pseudonocardiales</taxon>
        <taxon>Pseudonocardiaceae</taxon>
        <taxon>Herbihabitans</taxon>
    </lineage>
</organism>